<organism evidence="2 3">
    <name type="scientific">Actinoplanes philippinensis</name>
    <dbReference type="NCBI Taxonomy" id="35752"/>
    <lineage>
        <taxon>Bacteria</taxon>
        <taxon>Bacillati</taxon>
        <taxon>Actinomycetota</taxon>
        <taxon>Actinomycetes</taxon>
        <taxon>Micromonosporales</taxon>
        <taxon>Micromonosporaceae</taxon>
        <taxon>Actinoplanes</taxon>
    </lineage>
</organism>
<evidence type="ECO:0000259" key="1">
    <source>
        <dbReference type="Pfam" id="PF03992"/>
    </source>
</evidence>
<reference evidence="2 3" key="1">
    <citation type="submission" date="2016-10" db="EMBL/GenBank/DDBJ databases">
        <authorList>
            <person name="de Groot N.N."/>
        </authorList>
    </citation>
    <scope>NUCLEOTIDE SEQUENCE [LARGE SCALE GENOMIC DNA]</scope>
    <source>
        <strain evidence="2 3">DSM 43019</strain>
    </source>
</reference>
<dbReference type="AlphaFoldDB" id="A0A1I2LJ13"/>
<proteinExistence type="predicted"/>
<keyword evidence="3" id="KW-1185">Reference proteome</keyword>
<dbReference type="RefSeq" id="WP_093621330.1">
    <property type="nucleotide sequence ID" value="NZ_BOMT01000073.1"/>
</dbReference>
<dbReference type="Proteomes" id="UP000199645">
    <property type="component" value="Unassembled WGS sequence"/>
</dbReference>
<dbReference type="OrthoDB" id="5147144at2"/>
<evidence type="ECO:0000313" key="2">
    <source>
        <dbReference type="EMBL" id="SFF77046.1"/>
    </source>
</evidence>
<dbReference type="Gene3D" id="3.30.70.100">
    <property type="match status" value="1"/>
</dbReference>
<dbReference type="EMBL" id="FONV01000021">
    <property type="protein sequence ID" value="SFF77046.1"/>
    <property type="molecule type" value="Genomic_DNA"/>
</dbReference>
<name>A0A1I2LJ13_9ACTN</name>
<evidence type="ECO:0000313" key="3">
    <source>
        <dbReference type="Proteomes" id="UP000199645"/>
    </source>
</evidence>
<gene>
    <name evidence="2" type="ORF">SAMN05421541_12160</name>
</gene>
<dbReference type="InterPro" id="IPR007138">
    <property type="entry name" value="ABM_dom"/>
</dbReference>
<dbReference type="Pfam" id="PF03992">
    <property type="entry name" value="ABM"/>
    <property type="match status" value="1"/>
</dbReference>
<dbReference type="STRING" id="35752.SAMN05421541_12160"/>
<feature type="domain" description="ABM" evidence="1">
    <location>
        <begin position="5"/>
        <end position="64"/>
    </location>
</feature>
<dbReference type="InterPro" id="IPR011008">
    <property type="entry name" value="Dimeric_a/b-barrel"/>
</dbReference>
<accession>A0A1I2LJ13</accession>
<sequence length="95" mass="10073">MRILAQAVHYPKPEHRDDIIAAMGRLRAASSGVAGLEEIGGFEDPEGGRIIAISVWSSMEAMQAGMATLGAAIADVPFAEWERQAHSLAAFPQVA</sequence>
<protein>
    <recommendedName>
        <fullName evidence="1">ABM domain-containing protein</fullName>
    </recommendedName>
</protein>
<dbReference type="SUPFAM" id="SSF54909">
    <property type="entry name" value="Dimeric alpha+beta barrel"/>
    <property type="match status" value="1"/>
</dbReference>